<dbReference type="AlphaFoldDB" id="D4IIQ1"/>
<protein>
    <submittedName>
        <fullName evidence="1">Uncharacterized protein</fullName>
    </submittedName>
</protein>
<reference evidence="1 2" key="1">
    <citation type="submission" date="2010-03" db="EMBL/GenBank/DDBJ databases">
        <title>The genome sequence of Alistipes shahii WAL 8301.</title>
        <authorList>
            <consortium name="metaHIT consortium -- http://www.metahit.eu/"/>
            <person name="Pajon A."/>
            <person name="Turner K."/>
            <person name="Parkhill J."/>
        </authorList>
    </citation>
    <scope>NUCLEOTIDE SEQUENCE [LARGE SCALE GENOMIC DNA]</scope>
    <source>
        <strain evidence="1 2">WAL 8301</strain>
    </source>
</reference>
<dbReference type="KEGG" id="ash:AL1_00890"/>
<dbReference type="EMBL" id="FP929032">
    <property type="protein sequence ID" value="CBK62813.1"/>
    <property type="molecule type" value="Genomic_DNA"/>
</dbReference>
<evidence type="ECO:0000313" key="1">
    <source>
        <dbReference type="EMBL" id="CBK62813.1"/>
    </source>
</evidence>
<keyword evidence="2" id="KW-1185">Reference proteome</keyword>
<dbReference type="Proteomes" id="UP000008794">
    <property type="component" value="Chromosome"/>
</dbReference>
<proteinExistence type="predicted"/>
<gene>
    <name evidence="1" type="ORF">AL1_00890</name>
</gene>
<name>D4IIQ1_9BACT</name>
<reference evidence="1 2" key="2">
    <citation type="submission" date="2010-03" db="EMBL/GenBank/DDBJ databases">
        <authorList>
            <person name="Pajon A."/>
        </authorList>
    </citation>
    <scope>NUCLEOTIDE SEQUENCE [LARGE SCALE GENOMIC DNA]</scope>
    <source>
        <strain evidence="1 2">WAL 8301</strain>
    </source>
</reference>
<dbReference type="HOGENOM" id="CLU_3371633_0_0_10"/>
<sequence length="34" mass="3738">MKRQGAAYGMAGSPVIANMQRLLENIVRKSANVY</sequence>
<accession>D4IIQ1</accession>
<organism evidence="1 2">
    <name type="scientific">Alistipes shahii WAL 8301</name>
    <dbReference type="NCBI Taxonomy" id="717959"/>
    <lineage>
        <taxon>Bacteria</taxon>
        <taxon>Pseudomonadati</taxon>
        <taxon>Bacteroidota</taxon>
        <taxon>Bacteroidia</taxon>
        <taxon>Bacteroidales</taxon>
        <taxon>Rikenellaceae</taxon>
        <taxon>Alistipes</taxon>
    </lineage>
</organism>
<evidence type="ECO:0000313" key="2">
    <source>
        <dbReference type="Proteomes" id="UP000008794"/>
    </source>
</evidence>